<dbReference type="Gene3D" id="1.10.10.2840">
    <property type="entry name" value="PucR C-terminal helix-turn-helix domain"/>
    <property type="match status" value="1"/>
</dbReference>
<dbReference type="InterPro" id="IPR042070">
    <property type="entry name" value="PucR_C-HTH_sf"/>
</dbReference>
<evidence type="ECO:0000259" key="2">
    <source>
        <dbReference type="Pfam" id="PF13556"/>
    </source>
</evidence>
<dbReference type="Proteomes" id="UP001142078">
    <property type="component" value="Unassembled WGS sequence"/>
</dbReference>
<gene>
    <name evidence="3" type="ORF">NSA23_13510</name>
</gene>
<comment type="caution">
    <text evidence="3">The sequence shown here is derived from an EMBL/GenBank/DDBJ whole genome shotgun (WGS) entry which is preliminary data.</text>
</comment>
<dbReference type="PANTHER" id="PTHR33744">
    <property type="entry name" value="CARBOHYDRATE DIACID REGULATOR"/>
    <property type="match status" value="1"/>
</dbReference>
<keyword evidence="4" id="KW-1185">Reference proteome</keyword>
<dbReference type="InterPro" id="IPR051448">
    <property type="entry name" value="CdaR-like_regulators"/>
</dbReference>
<reference evidence="3" key="1">
    <citation type="submission" date="2022-07" db="EMBL/GenBank/DDBJ databases">
        <title>Enhanced cultured diversity of the mouse gut microbiota enables custom-made synthetic communities.</title>
        <authorList>
            <person name="Afrizal A."/>
        </authorList>
    </citation>
    <scope>NUCLEOTIDE SEQUENCE</scope>
    <source>
        <strain evidence="3">DSM 29482</strain>
    </source>
</reference>
<dbReference type="InterPro" id="IPR025736">
    <property type="entry name" value="PucR_C-HTH_dom"/>
</dbReference>
<evidence type="ECO:0000313" key="4">
    <source>
        <dbReference type="Proteomes" id="UP001142078"/>
    </source>
</evidence>
<feature type="domain" description="PucR C-terminal helix-turn-helix" evidence="2">
    <location>
        <begin position="481"/>
        <end position="539"/>
    </location>
</feature>
<organism evidence="3 4">
    <name type="scientific">Anaerosalibacter massiliensis</name>
    <dbReference type="NCBI Taxonomy" id="1347392"/>
    <lineage>
        <taxon>Bacteria</taxon>
        <taxon>Bacillati</taxon>
        <taxon>Bacillota</taxon>
        <taxon>Tissierellia</taxon>
        <taxon>Tissierellales</taxon>
        <taxon>Sporanaerobacteraceae</taxon>
        <taxon>Anaerosalibacter</taxon>
    </lineage>
</organism>
<dbReference type="Pfam" id="PF07905">
    <property type="entry name" value="PucR"/>
    <property type="match status" value="1"/>
</dbReference>
<dbReference type="EMBL" id="JANJZL010000012">
    <property type="protein sequence ID" value="MCR2045121.1"/>
    <property type="molecule type" value="Genomic_DNA"/>
</dbReference>
<dbReference type="RefSeq" id="WP_042679617.1">
    <property type="nucleotide sequence ID" value="NZ_CABKTM010000014.1"/>
</dbReference>
<sequence>MKIKELISIKYSPKEIKLLNKNFDLNKDIDHIDIIDVPEHLYKIEKNSFLLVNNYIFEKNNLNIFNTVELLNKKNISALGIVCNQSPIDNIDNALKDIDILNNDLDFPIFIFSTSTTFKNIVSRIIPKNYANECFFDQFSLNLNALKNSNYFTMDNILSLLNIYIDKPVVLFAEDFQIINYSKPEHDAKKRKIPIDKIYSLLTSNINNKHSFTNQIVLHDKEYYILYPLKIPQKNLGFLCFILKEKEKEMKIIDELANVIIPHIIINILTYNKGQMFHEKSKEEFIHNLLYGLYQDKNFIKAQGDKLQFQYEQKLFVWILKIHPLKNTNNNFSSQTTIPNNIMNKTLSIAKSRYPEDYYIIDNKGIVFIQTKDDTPDSTQIDNFSKLIQQLELYIPEYKFSIGISRYYEPIDKLKYAYNDAVFSLKIGSDIFKGTKNIYPYNDLILYHLIYSLTNNPIIERIYNITIKKIINYDKENNADLLETLKVLVDFNFSITESAETMYIHRNTLYKRMDRLSQVTGYDLDNSQNRLLLQLGLKIHDIYSLSK</sequence>
<evidence type="ECO:0000259" key="1">
    <source>
        <dbReference type="Pfam" id="PF07905"/>
    </source>
</evidence>
<name>A0A9X2S8H1_9FIRM</name>
<dbReference type="Pfam" id="PF13556">
    <property type="entry name" value="HTH_30"/>
    <property type="match status" value="1"/>
</dbReference>
<dbReference type="PANTHER" id="PTHR33744:SF15">
    <property type="entry name" value="CARBOHYDRATE DIACID REGULATOR"/>
    <property type="match status" value="1"/>
</dbReference>
<dbReference type="InterPro" id="IPR012914">
    <property type="entry name" value="PucR_dom"/>
</dbReference>
<accession>A0A9X2S8H1</accession>
<dbReference type="OrthoDB" id="212459at2"/>
<feature type="domain" description="Purine catabolism PurC-like" evidence="1">
    <location>
        <begin position="14"/>
        <end position="125"/>
    </location>
</feature>
<evidence type="ECO:0000313" key="3">
    <source>
        <dbReference type="EMBL" id="MCR2045121.1"/>
    </source>
</evidence>
<dbReference type="AlphaFoldDB" id="A0A9X2S8H1"/>
<proteinExistence type="predicted"/>
<protein>
    <submittedName>
        <fullName evidence="3">Helix-turn-helix domain-containing protein</fullName>
    </submittedName>
</protein>